<keyword evidence="6" id="KW-1185">Reference proteome</keyword>
<dbReference type="CDD" id="cd04590">
    <property type="entry name" value="CBS_pair_CorC_HlyC_assoc"/>
    <property type="match status" value="1"/>
</dbReference>
<accession>A0AA42DKP9</accession>
<dbReference type="InterPro" id="IPR046342">
    <property type="entry name" value="CBS_dom_sf"/>
</dbReference>
<name>A0AA42DKP9_9FIRM</name>
<dbReference type="SUPFAM" id="SSF54631">
    <property type="entry name" value="CBS-domain pair"/>
    <property type="match status" value="1"/>
</dbReference>
<dbReference type="Pfam" id="PF03471">
    <property type="entry name" value="CorC_HlyC"/>
    <property type="match status" value="1"/>
</dbReference>
<dbReference type="Proteomes" id="UP001169242">
    <property type="component" value="Unassembled WGS sequence"/>
</dbReference>
<organism evidence="5 6">
    <name type="scientific">Holtiella tumoricola</name>
    <dbReference type="NCBI Taxonomy" id="3018743"/>
    <lineage>
        <taxon>Bacteria</taxon>
        <taxon>Bacillati</taxon>
        <taxon>Bacillota</taxon>
        <taxon>Clostridia</taxon>
        <taxon>Lachnospirales</taxon>
        <taxon>Cellulosilyticaceae</taxon>
        <taxon>Holtiella</taxon>
    </lineage>
</organism>
<evidence type="ECO:0000313" key="6">
    <source>
        <dbReference type="Proteomes" id="UP001169242"/>
    </source>
</evidence>
<dbReference type="SMART" id="SM01091">
    <property type="entry name" value="CorC_HlyC"/>
    <property type="match status" value="1"/>
</dbReference>
<gene>
    <name evidence="5" type="ORF">PBV87_04435</name>
</gene>
<protein>
    <submittedName>
        <fullName evidence="5">Hemolysin family protein</fullName>
    </submittedName>
</protein>
<proteinExistence type="predicted"/>
<dbReference type="InterPro" id="IPR005170">
    <property type="entry name" value="Transptr-assoc_dom"/>
</dbReference>
<dbReference type="RefSeq" id="WP_053984301.1">
    <property type="nucleotide sequence ID" value="NZ_JAQIFT010000016.1"/>
</dbReference>
<keyword evidence="1" id="KW-0677">Repeat</keyword>
<dbReference type="PROSITE" id="PS51371">
    <property type="entry name" value="CBS"/>
    <property type="match status" value="1"/>
</dbReference>
<sequence length="283" mass="32191">MDDQPRPGHIFKWVRSLTSSKGGRLKKQISEEDIKTLIDEGNEKGVIDATAKEMLYSVFSFDDKTAIEIMTPRATVYSIDLKKDNVTILNQVMDKHFSRIPVYKEEPHNVIGILHAKELYEAALKCGIEKVDIESLVRPAYYVPETKSIDTLFKELQSTKNNMAMILDEYGDFQGIITIEDIVSQIVGDLLDEHQTHEEIAKIDEHTYLVDGLAHIEDVNKKLGLEIECEHFDTIGGFVVHLIGWIPKQSISVTYKNITFEVAKVKSNRVEQLKIYLANQLAI</sequence>
<dbReference type="GO" id="GO:0005886">
    <property type="term" value="C:plasma membrane"/>
    <property type="evidence" value="ECO:0007669"/>
    <property type="project" value="TreeGrafter"/>
</dbReference>
<dbReference type="EMBL" id="JAQIFT010000016">
    <property type="protein sequence ID" value="MDA3730748.1"/>
    <property type="molecule type" value="Genomic_DNA"/>
</dbReference>
<dbReference type="InterPro" id="IPR000644">
    <property type="entry name" value="CBS_dom"/>
</dbReference>
<evidence type="ECO:0000259" key="4">
    <source>
        <dbReference type="PROSITE" id="PS51371"/>
    </source>
</evidence>
<dbReference type="AlphaFoldDB" id="A0AA42DKP9"/>
<dbReference type="InterPro" id="IPR044751">
    <property type="entry name" value="Ion_transp-like_CBS"/>
</dbReference>
<evidence type="ECO:0000256" key="2">
    <source>
        <dbReference type="ARBA" id="ARBA00023122"/>
    </source>
</evidence>
<evidence type="ECO:0000313" key="5">
    <source>
        <dbReference type="EMBL" id="MDA3730748.1"/>
    </source>
</evidence>
<dbReference type="Pfam" id="PF00571">
    <property type="entry name" value="CBS"/>
    <property type="match status" value="2"/>
</dbReference>
<feature type="domain" description="CBS" evidence="4">
    <location>
        <begin position="136"/>
        <end position="193"/>
    </location>
</feature>
<dbReference type="PANTHER" id="PTHR22777:SF17">
    <property type="entry name" value="UPF0053 PROTEIN SLL0260"/>
    <property type="match status" value="1"/>
</dbReference>
<dbReference type="SUPFAM" id="SSF56176">
    <property type="entry name" value="FAD-binding/transporter-associated domain-like"/>
    <property type="match status" value="1"/>
</dbReference>
<reference evidence="5" key="1">
    <citation type="journal article" date="2023" name="Int. J. Syst. Evol. Microbiol.">
        <title>&lt;i&gt;Holtiella tumoricola&lt;/i&gt; gen. nov. sp. nov., isolated from a human clinical sample.</title>
        <authorList>
            <person name="Allen-Vercoe E."/>
            <person name="Daigneault M.C."/>
            <person name="Vancuren S.J."/>
            <person name="Cochrane K."/>
            <person name="O'Neal L.L."/>
            <person name="Sankaranarayanan K."/>
            <person name="Lawson P.A."/>
        </authorList>
    </citation>
    <scope>NUCLEOTIDE SEQUENCE</scope>
    <source>
        <strain evidence="5">CC70A</strain>
    </source>
</reference>
<dbReference type="PANTHER" id="PTHR22777">
    <property type="entry name" value="HEMOLYSIN-RELATED"/>
    <property type="match status" value="1"/>
</dbReference>
<keyword evidence="2 3" id="KW-0129">CBS domain</keyword>
<evidence type="ECO:0000256" key="1">
    <source>
        <dbReference type="ARBA" id="ARBA00022737"/>
    </source>
</evidence>
<dbReference type="InterPro" id="IPR016169">
    <property type="entry name" value="FAD-bd_PCMH_sub2"/>
</dbReference>
<dbReference type="FunFam" id="3.10.580.10:FF:000002">
    <property type="entry name" value="Magnesium/cobalt efflux protein CorC"/>
    <property type="match status" value="1"/>
</dbReference>
<dbReference type="GO" id="GO:0050660">
    <property type="term" value="F:flavin adenine dinucleotide binding"/>
    <property type="evidence" value="ECO:0007669"/>
    <property type="project" value="InterPro"/>
</dbReference>
<dbReference type="Gene3D" id="3.30.465.10">
    <property type="match status" value="1"/>
</dbReference>
<evidence type="ECO:0000256" key="3">
    <source>
        <dbReference type="PROSITE-ProRule" id="PRU00703"/>
    </source>
</evidence>
<comment type="caution">
    <text evidence="5">The sequence shown here is derived from an EMBL/GenBank/DDBJ whole genome shotgun (WGS) entry which is preliminary data.</text>
</comment>
<dbReference type="Gene3D" id="3.10.580.10">
    <property type="entry name" value="CBS-domain"/>
    <property type="match status" value="1"/>
</dbReference>
<dbReference type="InterPro" id="IPR036318">
    <property type="entry name" value="FAD-bd_PCMH-like_sf"/>
</dbReference>